<protein>
    <submittedName>
        <fullName evidence="2">Uncharacterized protein</fullName>
    </submittedName>
</protein>
<dbReference type="AlphaFoldDB" id="A0A5C6CIN7"/>
<keyword evidence="3" id="KW-1185">Reference proteome</keyword>
<proteinExistence type="predicted"/>
<sequence precursor="true">MSRFLATLGVAGIFVALSSTVGVADEPVKGDGQVSPTDDRAERLATYLSGAKFVGKFTVDGKEDALPKTEEYTISKCEKLAEKNMYRLTARIKYGDVDSEIPMDLPILFAGNTPVITLHSFGIPGMGTFDARVLIHDGRYSGTWQHDQVGGHLFGKILKE</sequence>
<feature type="chain" id="PRO_5022831554" evidence="1">
    <location>
        <begin position="25"/>
        <end position="160"/>
    </location>
</feature>
<accession>A0A5C6CIN7</accession>
<evidence type="ECO:0000313" key="2">
    <source>
        <dbReference type="EMBL" id="TWU24172.1"/>
    </source>
</evidence>
<dbReference type="RefSeq" id="WP_197169130.1">
    <property type="nucleotide sequence ID" value="NZ_SJPT01000003.1"/>
</dbReference>
<dbReference type="EMBL" id="SJPT01000003">
    <property type="protein sequence ID" value="TWU24172.1"/>
    <property type="molecule type" value="Genomic_DNA"/>
</dbReference>
<dbReference type="Proteomes" id="UP000316304">
    <property type="component" value="Unassembled WGS sequence"/>
</dbReference>
<organism evidence="2 3">
    <name type="scientific">Novipirellula galeiformis</name>
    <dbReference type="NCBI Taxonomy" id="2528004"/>
    <lineage>
        <taxon>Bacteria</taxon>
        <taxon>Pseudomonadati</taxon>
        <taxon>Planctomycetota</taxon>
        <taxon>Planctomycetia</taxon>
        <taxon>Pirellulales</taxon>
        <taxon>Pirellulaceae</taxon>
        <taxon>Novipirellula</taxon>
    </lineage>
</organism>
<name>A0A5C6CIN7_9BACT</name>
<evidence type="ECO:0000313" key="3">
    <source>
        <dbReference type="Proteomes" id="UP000316304"/>
    </source>
</evidence>
<feature type="signal peptide" evidence="1">
    <location>
        <begin position="1"/>
        <end position="24"/>
    </location>
</feature>
<reference evidence="2 3" key="1">
    <citation type="submission" date="2019-02" db="EMBL/GenBank/DDBJ databases">
        <title>Deep-cultivation of Planctomycetes and their phenomic and genomic characterization uncovers novel biology.</title>
        <authorList>
            <person name="Wiegand S."/>
            <person name="Jogler M."/>
            <person name="Boedeker C."/>
            <person name="Pinto D."/>
            <person name="Vollmers J."/>
            <person name="Rivas-Marin E."/>
            <person name="Kohn T."/>
            <person name="Peeters S.H."/>
            <person name="Heuer A."/>
            <person name="Rast P."/>
            <person name="Oberbeckmann S."/>
            <person name="Bunk B."/>
            <person name="Jeske O."/>
            <person name="Meyerdierks A."/>
            <person name="Storesund J.E."/>
            <person name="Kallscheuer N."/>
            <person name="Luecker S."/>
            <person name="Lage O.M."/>
            <person name="Pohl T."/>
            <person name="Merkel B.J."/>
            <person name="Hornburger P."/>
            <person name="Mueller R.-W."/>
            <person name="Bruemmer F."/>
            <person name="Labrenz M."/>
            <person name="Spormann A.M."/>
            <person name="Op Den Camp H."/>
            <person name="Overmann J."/>
            <person name="Amann R."/>
            <person name="Jetten M.S.M."/>
            <person name="Mascher T."/>
            <person name="Medema M.H."/>
            <person name="Devos D.P."/>
            <person name="Kaster A.-K."/>
            <person name="Ovreas L."/>
            <person name="Rohde M."/>
            <person name="Galperin M.Y."/>
            <person name="Jogler C."/>
        </authorList>
    </citation>
    <scope>NUCLEOTIDE SEQUENCE [LARGE SCALE GENOMIC DNA]</scope>
    <source>
        <strain evidence="2 3">Pla52o</strain>
    </source>
</reference>
<gene>
    <name evidence="2" type="ORF">Pla52o_20960</name>
</gene>
<evidence type="ECO:0000256" key="1">
    <source>
        <dbReference type="SAM" id="SignalP"/>
    </source>
</evidence>
<keyword evidence="1" id="KW-0732">Signal</keyword>
<comment type="caution">
    <text evidence="2">The sequence shown here is derived from an EMBL/GenBank/DDBJ whole genome shotgun (WGS) entry which is preliminary data.</text>
</comment>